<name>A0A1F4U474_UNCSA</name>
<comment type="caution">
    <text evidence="1">The sequence shown here is derived from an EMBL/GenBank/DDBJ whole genome shotgun (WGS) entry which is preliminary data.</text>
</comment>
<dbReference type="Proteomes" id="UP000179242">
    <property type="component" value="Unassembled WGS sequence"/>
</dbReference>
<proteinExistence type="predicted"/>
<evidence type="ECO:0000313" key="2">
    <source>
        <dbReference type="Proteomes" id="UP000179242"/>
    </source>
</evidence>
<accession>A0A1F4U474</accession>
<gene>
    <name evidence="1" type="ORF">A2438_04495</name>
</gene>
<organism evidence="1 2">
    <name type="scientific">candidate division WOR-1 bacterium RIFOXYC2_FULL_46_14</name>
    <dbReference type="NCBI Taxonomy" id="1802587"/>
    <lineage>
        <taxon>Bacteria</taxon>
        <taxon>Bacillati</taxon>
        <taxon>Saganbacteria</taxon>
    </lineage>
</organism>
<reference evidence="1 2" key="1">
    <citation type="journal article" date="2016" name="Nat. Commun.">
        <title>Thousands of microbial genomes shed light on interconnected biogeochemical processes in an aquifer system.</title>
        <authorList>
            <person name="Anantharaman K."/>
            <person name="Brown C.T."/>
            <person name="Hug L.A."/>
            <person name="Sharon I."/>
            <person name="Castelle C.J."/>
            <person name="Probst A.J."/>
            <person name="Thomas B.C."/>
            <person name="Singh A."/>
            <person name="Wilkins M.J."/>
            <person name="Karaoz U."/>
            <person name="Brodie E.L."/>
            <person name="Williams K.H."/>
            <person name="Hubbard S.S."/>
            <person name="Banfield J.F."/>
        </authorList>
    </citation>
    <scope>NUCLEOTIDE SEQUENCE [LARGE SCALE GENOMIC DNA]</scope>
</reference>
<evidence type="ECO:0000313" key="1">
    <source>
        <dbReference type="EMBL" id="OGC39768.1"/>
    </source>
</evidence>
<dbReference type="AlphaFoldDB" id="A0A1F4U474"/>
<protein>
    <submittedName>
        <fullName evidence="1">Uncharacterized protein</fullName>
    </submittedName>
</protein>
<dbReference type="EMBL" id="MEUJ01000005">
    <property type="protein sequence ID" value="OGC39768.1"/>
    <property type="molecule type" value="Genomic_DNA"/>
</dbReference>
<sequence>MSTYGSYLEARTRPDTIKIGFLSQITRRLSDLTRGSGLEHARTFLVSTLESKLIASNEITRGTETSVKLSWSFPSTFLNAYKRSGFVHTHPGSETAGLHFSGRDFKTFIGDEEQVFMMVAWQQTTMLVLKTTATPRLNQEAMERTIDKLEREYLFGRRSLVELMAFTKQVCVEFGLVLYMAYSSNPDVANRIEVTR</sequence>